<protein>
    <recommendedName>
        <fullName evidence="9">Cobalamin biosynthesis protein CobD</fullName>
    </recommendedName>
</protein>
<dbReference type="PANTHER" id="PTHR34308">
    <property type="entry name" value="COBALAMIN BIOSYNTHESIS PROTEIN CBIB"/>
    <property type="match status" value="1"/>
</dbReference>
<keyword evidence="8 9" id="KW-0472">Membrane</keyword>
<proteinExistence type="inferred from homology"/>
<evidence type="ECO:0000256" key="4">
    <source>
        <dbReference type="ARBA" id="ARBA00022475"/>
    </source>
</evidence>
<evidence type="ECO:0000256" key="8">
    <source>
        <dbReference type="ARBA" id="ARBA00023136"/>
    </source>
</evidence>
<evidence type="ECO:0000256" key="9">
    <source>
        <dbReference type="HAMAP-Rule" id="MF_00024"/>
    </source>
</evidence>
<evidence type="ECO:0000256" key="5">
    <source>
        <dbReference type="ARBA" id="ARBA00022573"/>
    </source>
</evidence>
<evidence type="ECO:0000256" key="2">
    <source>
        <dbReference type="ARBA" id="ARBA00004953"/>
    </source>
</evidence>
<evidence type="ECO:0000256" key="6">
    <source>
        <dbReference type="ARBA" id="ARBA00022692"/>
    </source>
</evidence>
<evidence type="ECO:0000256" key="7">
    <source>
        <dbReference type="ARBA" id="ARBA00022989"/>
    </source>
</evidence>
<keyword evidence="6 9" id="KW-0812">Transmembrane</keyword>
<dbReference type="Proteomes" id="UP000605099">
    <property type="component" value="Unassembled WGS sequence"/>
</dbReference>
<sequence length="312" mass="33248">MVEPVALGALVLDAALGWPDRIYRRIGHPVAGFARIIAACEVRWNRPDRPPRVRRLSGVAAMLVLVLASGGIACAAEQVIRALAGPWAWLPLAFAGWPALAQRSLYDHFRPIEAALKRGDLPAAREAVGMIVGRDTAALDAPGVARAGIESLAESFCDGVIAPLFWLLVLGLPGAWIYKAINTADSLIGHPEEPLRDYGWAAARIDDAANLIPARLSAILICLAGWGRGWRILWRDHGRHASPNAGWPEAAMAGTLGIRLAGPVRYDGVLSPKPWIGDGAEADAGAMLRAGNIYLRACLLAWLGVGGLTWLA</sequence>
<gene>
    <name evidence="9 10" type="primary">cobD</name>
    <name evidence="10" type="ORF">GCM10011349_34040</name>
</gene>
<dbReference type="PANTHER" id="PTHR34308:SF1">
    <property type="entry name" value="COBALAMIN BIOSYNTHESIS PROTEIN CBIB"/>
    <property type="match status" value="1"/>
</dbReference>
<keyword evidence="7 9" id="KW-1133">Transmembrane helix</keyword>
<keyword evidence="11" id="KW-1185">Reference proteome</keyword>
<comment type="subcellular location">
    <subcellularLocation>
        <location evidence="1 9">Cell membrane</location>
        <topology evidence="1 9">Multi-pass membrane protein</topology>
    </subcellularLocation>
</comment>
<comment type="function">
    <text evidence="9">Converts cobyric acid to cobinamide by the addition of aminopropanol on the F carboxylic group.</text>
</comment>
<organism evidence="10 11">
    <name type="scientific">Novosphingobium indicum</name>
    <dbReference type="NCBI Taxonomy" id="462949"/>
    <lineage>
        <taxon>Bacteria</taxon>
        <taxon>Pseudomonadati</taxon>
        <taxon>Pseudomonadota</taxon>
        <taxon>Alphaproteobacteria</taxon>
        <taxon>Sphingomonadales</taxon>
        <taxon>Sphingomonadaceae</taxon>
        <taxon>Novosphingobium</taxon>
    </lineage>
</organism>
<name>A0ABQ2JVZ4_9SPHN</name>
<evidence type="ECO:0000256" key="3">
    <source>
        <dbReference type="ARBA" id="ARBA00006263"/>
    </source>
</evidence>
<comment type="similarity">
    <text evidence="3 9">Belongs to the CobD/CbiB family.</text>
</comment>
<keyword evidence="5 9" id="KW-0169">Cobalamin biosynthesis</keyword>
<reference evidence="11" key="1">
    <citation type="journal article" date="2019" name="Int. J. Syst. Evol. Microbiol.">
        <title>The Global Catalogue of Microorganisms (GCM) 10K type strain sequencing project: providing services to taxonomists for standard genome sequencing and annotation.</title>
        <authorList>
            <consortium name="The Broad Institute Genomics Platform"/>
            <consortium name="The Broad Institute Genome Sequencing Center for Infectious Disease"/>
            <person name="Wu L."/>
            <person name="Ma J."/>
        </authorList>
    </citation>
    <scope>NUCLEOTIDE SEQUENCE [LARGE SCALE GENOMIC DNA]</scope>
    <source>
        <strain evidence="11">CGMCC 1.6784</strain>
    </source>
</reference>
<comment type="pathway">
    <text evidence="2 9">Cofactor biosynthesis; adenosylcobalamin biosynthesis.</text>
</comment>
<evidence type="ECO:0000256" key="1">
    <source>
        <dbReference type="ARBA" id="ARBA00004651"/>
    </source>
</evidence>
<keyword evidence="4 9" id="KW-1003">Cell membrane</keyword>
<evidence type="ECO:0000313" key="11">
    <source>
        <dbReference type="Proteomes" id="UP000605099"/>
    </source>
</evidence>
<dbReference type="NCBIfam" id="TIGR00380">
    <property type="entry name" value="cobal_cbiB"/>
    <property type="match status" value="1"/>
</dbReference>
<dbReference type="HAMAP" id="MF_00024">
    <property type="entry name" value="CobD_CbiB"/>
    <property type="match status" value="1"/>
</dbReference>
<evidence type="ECO:0000313" key="10">
    <source>
        <dbReference type="EMBL" id="GGN56389.1"/>
    </source>
</evidence>
<accession>A0ABQ2JVZ4</accession>
<dbReference type="InterPro" id="IPR004485">
    <property type="entry name" value="Cobalamin_biosynth_CobD/CbiB"/>
</dbReference>
<dbReference type="RefSeq" id="WP_188821455.1">
    <property type="nucleotide sequence ID" value="NZ_BMLK01000017.1"/>
</dbReference>
<dbReference type="EMBL" id="BMLK01000017">
    <property type="protein sequence ID" value="GGN56389.1"/>
    <property type="molecule type" value="Genomic_DNA"/>
</dbReference>
<comment type="caution">
    <text evidence="10">The sequence shown here is derived from an EMBL/GenBank/DDBJ whole genome shotgun (WGS) entry which is preliminary data.</text>
</comment>
<dbReference type="Pfam" id="PF03186">
    <property type="entry name" value="CobD_Cbib"/>
    <property type="match status" value="1"/>
</dbReference>